<dbReference type="GO" id="GO:0006351">
    <property type="term" value="P:DNA-templated transcription"/>
    <property type="evidence" value="ECO:0007669"/>
    <property type="project" value="InterPro"/>
</dbReference>
<dbReference type="AlphaFoldDB" id="A0A9P5LL98"/>
<sequence>MSTQTVHTNHIFHGLPQFPDDVQRLTAVITGANGISGQHMLKVLLQSPKRWSRIYCLSRRPPAVEDELPDFVKHIPLDFLNEPGNIAKTFLEHGVKALHLGPGLTPQEESDPRVLLQPNFYYSQEDYLWSYCKENDIGWNVVRPNWILGAVPDAAMNVCYPLAIYAIVCKHLGQPLDFPADLMAWDTIHAQSSAMLNGYLEEWCVLTETAKNEAFNATDDCPFSWGKLWPKLASWYGVSYKTPDAEATYHEFDTVYSPPPRGFGPPARVRVKFSFAEWARRPEVQQAWKELALEHGLVNVTLDGMDHIFGTADVATCAPYSCYLSFAMAAYFTGGATLEPSPVSGLDPSIPFHTQLPVFTDAFQNDLAALESAIEVPAQWETPGNASPAEFQTSRQSKPPSAPSEVTPITVQKDIGMGWRMTTTLPTVMFAAAAFVDVDHLYNAGYPDRKAARQALFQKTKLLYEFDYESDRLVVVQTLLLMTYWQKGAEDNKDMWHWLGIAISTAETIGLQQDPATLGESPSRQKLRRRIWWCCVMRDRLLALGMRQPSRIQSGKSEIPMVRQSDFDIKILSPDITILPATGVCLRDITVQRELAALFVAKAELCVCIGDMLAVQYPPVAQQSIVGKNTLMSTVKLCPRTGLDGSESVMLFDGQLSAWADSLSSACQYRPMTSLDMAEGKEVVAVHRTMLHMLYYTTISALHRPQLLQPKAHASTRQTQEQELSQLRVRTSAVYVAKMATELHQLGLDKYLPATGVTVILFAMIVNLQDMKNPVKSLRDNAKNCFYESMRVLETLRGIYDNADWAIALLDVAMRALGVRGKNPSRPIQQRPTTWNSLPETKQAFSSTILDENAIAAMPPLEDDFLWLINSSTNDSLGSHIKGMDSSTRHPMPDSAGAFQYPSPPGLESPQSLEDIDWSAVLEDMIDTDQGVELLDGLD</sequence>
<dbReference type="InterPro" id="IPR052761">
    <property type="entry name" value="Fungal_Detox/Toxin_TFs"/>
</dbReference>
<evidence type="ECO:0000256" key="1">
    <source>
        <dbReference type="ARBA" id="ARBA00023242"/>
    </source>
</evidence>
<accession>A0A9P5LL98</accession>
<feature type="domain" description="Xylanolytic transcriptional activator regulatory" evidence="3">
    <location>
        <begin position="495"/>
        <end position="568"/>
    </location>
</feature>
<dbReference type="GO" id="GO:0008270">
    <property type="term" value="F:zinc ion binding"/>
    <property type="evidence" value="ECO:0007669"/>
    <property type="project" value="InterPro"/>
</dbReference>
<gene>
    <name evidence="4" type="ORF">G7Z17_g249</name>
</gene>
<dbReference type="InterPro" id="IPR036291">
    <property type="entry name" value="NAD(P)-bd_dom_sf"/>
</dbReference>
<comment type="caution">
    <text evidence="4">The sequence shown here is derived from an EMBL/GenBank/DDBJ whole genome shotgun (WGS) entry which is preliminary data.</text>
</comment>
<evidence type="ECO:0000256" key="2">
    <source>
        <dbReference type="SAM" id="MobiDB-lite"/>
    </source>
</evidence>
<dbReference type="PANTHER" id="PTHR47425:SF2">
    <property type="entry name" value="FARB-RELATED"/>
    <property type="match status" value="1"/>
</dbReference>
<dbReference type="OrthoDB" id="4451586at2759"/>
<dbReference type="Gene3D" id="3.40.50.720">
    <property type="entry name" value="NAD(P)-binding Rossmann-like Domain"/>
    <property type="match status" value="2"/>
</dbReference>
<dbReference type="SMART" id="SM00906">
    <property type="entry name" value="Fungal_trans"/>
    <property type="match status" value="1"/>
</dbReference>
<evidence type="ECO:0000313" key="4">
    <source>
        <dbReference type="EMBL" id="KAF7557970.1"/>
    </source>
</evidence>
<evidence type="ECO:0000259" key="3">
    <source>
        <dbReference type="SMART" id="SM00906"/>
    </source>
</evidence>
<dbReference type="Pfam" id="PF22917">
    <property type="entry name" value="PRISE"/>
    <property type="match status" value="1"/>
</dbReference>
<evidence type="ECO:0000313" key="5">
    <source>
        <dbReference type="Proteomes" id="UP000722485"/>
    </source>
</evidence>
<dbReference type="Pfam" id="PF04082">
    <property type="entry name" value="Fungal_trans"/>
    <property type="match status" value="1"/>
</dbReference>
<dbReference type="GO" id="GO:0003677">
    <property type="term" value="F:DNA binding"/>
    <property type="evidence" value="ECO:0007669"/>
    <property type="project" value="InterPro"/>
</dbReference>
<feature type="compositionally biased region" description="Polar residues" evidence="2">
    <location>
        <begin position="382"/>
        <end position="399"/>
    </location>
</feature>
<dbReference type="Proteomes" id="UP000722485">
    <property type="component" value="Unassembled WGS sequence"/>
</dbReference>
<reference evidence="4" key="1">
    <citation type="submission" date="2020-03" db="EMBL/GenBank/DDBJ databases">
        <title>Draft Genome Sequence of Cylindrodendrum hubeiense.</title>
        <authorList>
            <person name="Buettner E."/>
            <person name="Kellner H."/>
        </authorList>
    </citation>
    <scope>NUCLEOTIDE SEQUENCE</scope>
    <source>
        <strain evidence="4">IHI 201604</strain>
    </source>
</reference>
<dbReference type="SUPFAM" id="SSF51735">
    <property type="entry name" value="NAD(P)-binding Rossmann-fold domains"/>
    <property type="match status" value="1"/>
</dbReference>
<feature type="region of interest" description="Disordered" evidence="2">
    <location>
        <begin position="879"/>
        <end position="912"/>
    </location>
</feature>
<feature type="region of interest" description="Disordered" evidence="2">
    <location>
        <begin position="381"/>
        <end position="406"/>
    </location>
</feature>
<dbReference type="InterPro" id="IPR055222">
    <property type="entry name" value="PRISE-like_Rossmann-fold"/>
</dbReference>
<protein>
    <recommendedName>
        <fullName evidence="3">Xylanolytic transcriptional activator regulatory domain-containing protein</fullName>
    </recommendedName>
</protein>
<dbReference type="PANTHER" id="PTHR47425">
    <property type="entry name" value="FARB-RELATED"/>
    <property type="match status" value="1"/>
</dbReference>
<dbReference type="InterPro" id="IPR007219">
    <property type="entry name" value="XnlR_reg_dom"/>
</dbReference>
<organism evidence="4 5">
    <name type="scientific">Cylindrodendrum hubeiense</name>
    <dbReference type="NCBI Taxonomy" id="595255"/>
    <lineage>
        <taxon>Eukaryota</taxon>
        <taxon>Fungi</taxon>
        <taxon>Dikarya</taxon>
        <taxon>Ascomycota</taxon>
        <taxon>Pezizomycotina</taxon>
        <taxon>Sordariomycetes</taxon>
        <taxon>Hypocreomycetidae</taxon>
        <taxon>Hypocreales</taxon>
        <taxon>Nectriaceae</taxon>
        <taxon>Cylindrodendrum</taxon>
    </lineage>
</organism>
<keyword evidence="5" id="KW-1185">Reference proteome</keyword>
<name>A0A9P5LL98_9HYPO</name>
<proteinExistence type="predicted"/>
<keyword evidence="1" id="KW-0539">Nucleus</keyword>
<dbReference type="CDD" id="cd12148">
    <property type="entry name" value="fungal_TF_MHR"/>
    <property type="match status" value="1"/>
</dbReference>
<dbReference type="EMBL" id="JAANBB010000002">
    <property type="protein sequence ID" value="KAF7557970.1"/>
    <property type="molecule type" value="Genomic_DNA"/>
</dbReference>